<dbReference type="OrthoDB" id="9786473at2"/>
<dbReference type="InterPro" id="IPR058534">
    <property type="entry name" value="YjdF"/>
</dbReference>
<dbReference type="Pfam" id="PF09997">
    <property type="entry name" value="DUF2238"/>
    <property type="match status" value="1"/>
</dbReference>
<evidence type="ECO:0000256" key="1">
    <source>
        <dbReference type="SAM" id="Phobius"/>
    </source>
</evidence>
<keyword evidence="1" id="KW-0812">Transmembrane</keyword>
<dbReference type="Proteomes" id="UP000234748">
    <property type="component" value="Unassembled WGS sequence"/>
</dbReference>
<keyword evidence="1" id="KW-0472">Membrane</keyword>
<dbReference type="PIRSF" id="PIRSF020606">
    <property type="entry name" value="UCP020606"/>
    <property type="match status" value="1"/>
</dbReference>
<feature type="transmembrane region" description="Helical" evidence="1">
    <location>
        <begin position="180"/>
        <end position="198"/>
    </location>
</feature>
<protein>
    <submittedName>
        <fullName evidence="2">DUF2238 domain-containing protein</fullName>
    </submittedName>
</protein>
<dbReference type="InterPro" id="IPR014509">
    <property type="entry name" value="YjdF-like"/>
</dbReference>
<proteinExistence type="predicted"/>
<name>A0A2N5M3C8_9BACI</name>
<feature type="transmembrane region" description="Helical" evidence="1">
    <location>
        <begin position="12"/>
        <end position="29"/>
    </location>
</feature>
<keyword evidence="1" id="KW-1133">Transmembrane helix</keyword>
<accession>A0A2N5M3C8</accession>
<evidence type="ECO:0000313" key="3">
    <source>
        <dbReference type="Proteomes" id="UP000234748"/>
    </source>
</evidence>
<reference evidence="2 3" key="1">
    <citation type="submission" date="2017-11" db="EMBL/GenBank/DDBJ databases">
        <title>Comparitive Functional Genomics of Dry Heat Resistant strains isolated from the Viking Spacecraft.</title>
        <authorList>
            <person name="Seuylemezian A."/>
            <person name="Cooper K."/>
            <person name="Vaishampayan P."/>
        </authorList>
    </citation>
    <scope>NUCLEOTIDE SEQUENCE [LARGE SCALE GENOMIC DNA]</scope>
    <source>
        <strain evidence="2 3">V1-29</strain>
    </source>
</reference>
<feature type="transmembrane region" description="Helical" evidence="1">
    <location>
        <begin position="63"/>
        <end position="82"/>
    </location>
</feature>
<comment type="caution">
    <text evidence="2">The sequence shown here is derived from an EMBL/GenBank/DDBJ whole genome shotgun (WGS) entry which is preliminary data.</text>
</comment>
<dbReference type="RefSeq" id="WP_101643978.1">
    <property type="nucleotide sequence ID" value="NZ_PGUY01000050.1"/>
</dbReference>
<evidence type="ECO:0000313" key="2">
    <source>
        <dbReference type="EMBL" id="PLT28871.1"/>
    </source>
</evidence>
<dbReference type="EMBL" id="PGUY01000050">
    <property type="protein sequence ID" value="PLT28871.1"/>
    <property type="molecule type" value="Genomic_DNA"/>
</dbReference>
<feature type="transmembrane region" description="Helical" evidence="1">
    <location>
        <begin position="107"/>
        <end position="123"/>
    </location>
</feature>
<keyword evidence="3" id="KW-1185">Reference proteome</keyword>
<gene>
    <name evidence="2" type="ORF">CUU66_16110</name>
</gene>
<organism evidence="2 3">
    <name type="scientific">Peribacillus deserti</name>
    <dbReference type="NCBI Taxonomy" id="673318"/>
    <lineage>
        <taxon>Bacteria</taxon>
        <taxon>Bacillati</taxon>
        <taxon>Bacillota</taxon>
        <taxon>Bacilli</taxon>
        <taxon>Bacillales</taxon>
        <taxon>Bacillaceae</taxon>
        <taxon>Peribacillus</taxon>
    </lineage>
</organism>
<feature type="transmembrane region" description="Helical" evidence="1">
    <location>
        <begin position="35"/>
        <end position="56"/>
    </location>
</feature>
<sequence length="209" mass="24112">MNRLRKEKNKTIHLLLIVFAATFLIWSLIKPVGGYGLWAAEAAPAVAGISIVLAAYKKFRLTTLAYFIITFLSILTFIGRHYTYSRVPLFSWIQDIFELNRNHYDRFGHLMKGMLVIVIREIVLRRTQVPRGSWLIFIVISISLAISALYEIIEWLFFLITRGGKESKNFLGTQGSMWDAQWDMSLTLIGTILALLFLSKLHNRLMKKD</sequence>
<feature type="transmembrane region" description="Helical" evidence="1">
    <location>
        <begin position="135"/>
        <end position="160"/>
    </location>
</feature>
<dbReference type="AlphaFoldDB" id="A0A2N5M3C8"/>